<dbReference type="InterPro" id="IPR026273">
    <property type="entry name" value="Low_specificity_L-TA_bact"/>
</dbReference>
<reference evidence="5" key="1">
    <citation type="submission" date="2016-03" db="EMBL/GenBank/DDBJ databases">
        <title>Updated assembly of Pseudogymnoascus destructans, the fungus causing white-nose syndrome of bats.</title>
        <authorList>
            <person name="Palmer J.M."/>
            <person name="Drees K.P."/>
            <person name="Foster J.T."/>
            <person name="Lindner D.L."/>
        </authorList>
    </citation>
    <scope>NUCLEOTIDE SEQUENCE [LARGE SCALE GENOMIC DNA]</scope>
    <source>
        <strain evidence="5">20631-21</strain>
    </source>
</reference>
<accession>A0A177A2A9</accession>
<dbReference type="Proteomes" id="UP000077154">
    <property type="component" value="Unassembled WGS sequence"/>
</dbReference>
<comment type="similarity">
    <text evidence="2">Belongs to the threonine aldolase family.</text>
</comment>
<evidence type="ECO:0000313" key="5">
    <source>
        <dbReference type="EMBL" id="OAF56405.1"/>
    </source>
</evidence>
<dbReference type="GeneID" id="36289910"/>
<dbReference type="RefSeq" id="XP_024321701.1">
    <property type="nucleotide sequence ID" value="XM_024470443.1"/>
</dbReference>
<keyword evidence="3" id="KW-0663">Pyridoxal phosphate</keyword>
<dbReference type="InterPro" id="IPR001597">
    <property type="entry name" value="ArAA_b-elim_lyase/Thr_aldolase"/>
</dbReference>
<feature type="domain" description="Aromatic amino acid beta-eliminating lyase/threonine aldolase" evidence="4">
    <location>
        <begin position="3"/>
        <end position="294"/>
    </location>
</feature>
<dbReference type="InterPro" id="IPR015424">
    <property type="entry name" value="PyrdxlP-dep_Trfase"/>
</dbReference>
<dbReference type="CDD" id="cd06502">
    <property type="entry name" value="TA_like"/>
    <property type="match status" value="1"/>
</dbReference>
<evidence type="ECO:0000256" key="3">
    <source>
        <dbReference type="ARBA" id="ARBA00022898"/>
    </source>
</evidence>
<dbReference type="AlphaFoldDB" id="A0A177A2A9"/>
<evidence type="ECO:0000256" key="2">
    <source>
        <dbReference type="ARBA" id="ARBA00006966"/>
    </source>
</evidence>
<evidence type="ECO:0000256" key="1">
    <source>
        <dbReference type="ARBA" id="ARBA00001933"/>
    </source>
</evidence>
<dbReference type="EMBL" id="KV441404">
    <property type="protein sequence ID" value="OAF56405.1"/>
    <property type="molecule type" value="Genomic_DNA"/>
</dbReference>
<sequence length="360" mass="39218">MYFASDNWAGVHPAISARLAQEGGGYAPAYGTSDLDSELERLFNEIFECEVAVFFVATGTASNCLALTLESKPGGVVFAHREAHIVADECGAPEYLSGQLRIATVDGPDGKMDPNLLRRIVERSAENDVRRGCPSTISVTQATEAGTVYSLAEIDAIAAVARDFNIPLHMDGARFANALVSLGCTPAEMTWKRGVDMLSFGATKNGCWCAEAVVLFDPKKASGFPFVRKRAAQCFSKSRFISAQFQAYFADGLWLDLARQANGMATELANIFSGLQSTRLLSRPQSNEVFVVLNKKTIANIRAKGVEFYDWPAPSDLKMTDDEQLCRFVTSFATTAEDVSRFSDIVQIATSDSNFLYSQI</sequence>
<organism evidence="5">
    <name type="scientific">Pseudogymnoascus destructans</name>
    <dbReference type="NCBI Taxonomy" id="655981"/>
    <lineage>
        <taxon>Eukaryota</taxon>
        <taxon>Fungi</taxon>
        <taxon>Dikarya</taxon>
        <taxon>Ascomycota</taxon>
        <taxon>Pezizomycotina</taxon>
        <taxon>Leotiomycetes</taxon>
        <taxon>Thelebolales</taxon>
        <taxon>Thelebolaceae</taxon>
        <taxon>Pseudogymnoascus</taxon>
    </lineage>
</organism>
<gene>
    <name evidence="5" type="ORF">VC83_06857</name>
</gene>
<dbReference type="PIRSF" id="PIRSF038940">
    <property type="entry name" value="Low_specificity_LTA"/>
    <property type="match status" value="1"/>
</dbReference>
<dbReference type="InterPro" id="IPR015422">
    <property type="entry name" value="PyrdxlP-dep_Trfase_small"/>
</dbReference>
<dbReference type="GO" id="GO:0006567">
    <property type="term" value="P:L-threonine catabolic process"/>
    <property type="evidence" value="ECO:0007669"/>
    <property type="project" value="InterPro"/>
</dbReference>
<dbReference type="GO" id="GO:0004793">
    <property type="term" value="F:threonine aldolase activity"/>
    <property type="evidence" value="ECO:0007669"/>
    <property type="project" value="InterPro"/>
</dbReference>
<protein>
    <recommendedName>
        <fullName evidence="4">Aromatic amino acid beta-eliminating lyase/threonine aldolase domain-containing protein</fullName>
    </recommendedName>
</protein>
<dbReference type="SUPFAM" id="SSF53383">
    <property type="entry name" value="PLP-dependent transferases"/>
    <property type="match status" value="1"/>
</dbReference>
<dbReference type="PANTHER" id="PTHR48097:SF5">
    <property type="entry name" value="LOW SPECIFICITY L-THREONINE ALDOLASE"/>
    <property type="match status" value="1"/>
</dbReference>
<proteinExistence type="inferred from homology"/>
<name>A0A177A2A9_9PEZI</name>
<dbReference type="Gene3D" id="3.90.1150.10">
    <property type="entry name" value="Aspartate Aminotransferase, domain 1"/>
    <property type="match status" value="1"/>
</dbReference>
<dbReference type="Gene3D" id="3.40.640.10">
    <property type="entry name" value="Type I PLP-dependent aspartate aminotransferase-like (Major domain)"/>
    <property type="match status" value="1"/>
</dbReference>
<dbReference type="OrthoDB" id="10261951at2759"/>
<dbReference type="eggNOG" id="KOG1368">
    <property type="taxonomic scope" value="Eukaryota"/>
</dbReference>
<dbReference type="InterPro" id="IPR015421">
    <property type="entry name" value="PyrdxlP-dep_Trfase_major"/>
</dbReference>
<dbReference type="PANTHER" id="PTHR48097">
    <property type="entry name" value="L-THREONINE ALDOLASE-RELATED"/>
    <property type="match status" value="1"/>
</dbReference>
<evidence type="ECO:0000259" key="4">
    <source>
        <dbReference type="Pfam" id="PF01212"/>
    </source>
</evidence>
<dbReference type="Pfam" id="PF01212">
    <property type="entry name" value="Beta_elim_lyase"/>
    <property type="match status" value="1"/>
</dbReference>
<comment type="cofactor">
    <cofactor evidence="1">
        <name>pyridoxal 5'-phosphate</name>
        <dbReference type="ChEBI" id="CHEBI:597326"/>
    </cofactor>
</comment>
<dbReference type="VEuPathDB" id="FungiDB:GMDG_04931"/>